<dbReference type="NCBIfam" id="TIGR03806">
    <property type="entry name" value="chp_HNE_0200"/>
    <property type="match status" value="1"/>
</dbReference>
<dbReference type="InterPro" id="IPR036280">
    <property type="entry name" value="Multihaem_cyt_sf"/>
</dbReference>
<dbReference type="EMBL" id="LLZS01000008">
    <property type="protein sequence ID" value="KUR70912.1"/>
    <property type="molecule type" value="Genomic_DNA"/>
</dbReference>
<sequence length="396" mass="42672">MSTRLRLALWSLLALLLGSALLGRAAGESGLAPGAFPARLSAWGLIHREGGMLKARAGSVTYDLATPLFSDYALKWRVLFLPKGAKAAYDPDRVLDLPVGTVIAKTFYYPLAPTAQPGGEEVLKAHPADYQTGVGGLRVGRVRLMETRLLVRRAAGWIALPYVWDEDQRDATLERVGDTIPLTLVDGAARTSFVYVVPGTSDCAGCHAPDYTKGAINRIEPIGIKARHLNRRFPGAFGDINQLARLVRLGLLTGKPAAAEIPANVDWRDARLPLNARARSYLDINCSHCHSPVGAARTTGLWFDQGHEHGADWTNPTRTGLCKQIVAGGHGGGGRPFDVAPGEPDRSILLYRVGSNEPGTMMPELGRSLVHAEGLALLANWIARMDGQCRLASEVR</sequence>
<organism evidence="1 2">
    <name type="scientific">Novosphingobium fuchskuhlense</name>
    <dbReference type="NCBI Taxonomy" id="1117702"/>
    <lineage>
        <taxon>Bacteria</taxon>
        <taxon>Pseudomonadati</taxon>
        <taxon>Pseudomonadota</taxon>
        <taxon>Alphaproteobacteria</taxon>
        <taxon>Sphingomonadales</taxon>
        <taxon>Sphingomonadaceae</taxon>
        <taxon>Novosphingobium</taxon>
    </lineage>
</organism>
<dbReference type="RefSeq" id="WP_067911910.1">
    <property type="nucleotide sequence ID" value="NZ_KQ954245.1"/>
</dbReference>
<reference evidence="1 2" key="1">
    <citation type="submission" date="2015-10" db="EMBL/GenBank/DDBJ databases">
        <title>Draft genome sequence of Novosphingobium fuchskuhlense DSM 25065 isolated from a surface water sample of the southwest basin of Lake Grosse Fuchskuhle.</title>
        <authorList>
            <person name="Ruckert C."/>
            <person name="Winkler A."/>
            <person name="Glaeser J."/>
            <person name="Grossart H.-P."/>
            <person name="Kalinowski J."/>
            <person name="Glaeser S."/>
        </authorList>
    </citation>
    <scope>NUCLEOTIDE SEQUENCE [LARGE SCALE GENOMIC DNA]</scope>
    <source>
        <strain evidence="1 2">FNE08-7</strain>
    </source>
</reference>
<dbReference type="InterPro" id="IPR022269">
    <property type="entry name" value="SO_2930-like_C"/>
</dbReference>
<name>A0A124JU66_9SPHN</name>
<dbReference type="Proteomes" id="UP000058012">
    <property type="component" value="Unassembled WGS sequence"/>
</dbReference>
<keyword evidence="2" id="KW-1185">Reference proteome</keyword>
<comment type="caution">
    <text evidence="1">The sequence shown here is derived from an EMBL/GenBank/DDBJ whole genome shotgun (WGS) entry which is preliminary data.</text>
</comment>
<accession>A0A124JU66</accession>
<gene>
    <name evidence="1" type="ORF">AQZ52_13945</name>
</gene>
<dbReference type="OrthoDB" id="338827at2"/>
<evidence type="ECO:0000313" key="1">
    <source>
        <dbReference type="EMBL" id="KUR70912.1"/>
    </source>
</evidence>
<protein>
    <recommendedName>
        <fullName evidence="3">Cytochrome c domain-containing protein</fullName>
    </recommendedName>
</protein>
<dbReference type="STRING" id="1117702.AQZ52_13945"/>
<evidence type="ECO:0000313" key="2">
    <source>
        <dbReference type="Proteomes" id="UP000058012"/>
    </source>
</evidence>
<dbReference type="AlphaFoldDB" id="A0A124JU66"/>
<dbReference type="SUPFAM" id="SSF48695">
    <property type="entry name" value="Multiheme cytochromes"/>
    <property type="match status" value="1"/>
</dbReference>
<proteinExistence type="predicted"/>
<evidence type="ECO:0008006" key="3">
    <source>
        <dbReference type="Google" id="ProtNLM"/>
    </source>
</evidence>